<dbReference type="Pfam" id="PF00480">
    <property type="entry name" value="ROK"/>
    <property type="match status" value="2"/>
</dbReference>
<comment type="caution">
    <text evidence="3">The sequence shown here is derived from an EMBL/GenBank/DDBJ whole genome shotgun (WGS) entry which is preliminary data.</text>
</comment>
<dbReference type="PANTHER" id="PTHR18964">
    <property type="entry name" value="ROK (REPRESSOR, ORF, KINASE) FAMILY"/>
    <property type="match status" value="1"/>
</dbReference>
<dbReference type="EMBL" id="JBHMCF010000037">
    <property type="protein sequence ID" value="MFB9474170.1"/>
    <property type="molecule type" value="Genomic_DNA"/>
</dbReference>
<dbReference type="InterPro" id="IPR036388">
    <property type="entry name" value="WH-like_DNA-bd_sf"/>
</dbReference>
<keyword evidence="4" id="KW-1185">Reference proteome</keyword>
<organism evidence="3 4">
    <name type="scientific">Nonomuraea salmonea</name>
    <dbReference type="NCBI Taxonomy" id="46181"/>
    <lineage>
        <taxon>Bacteria</taxon>
        <taxon>Bacillati</taxon>
        <taxon>Actinomycetota</taxon>
        <taxon>Actinomycetes</taxon>
        <taxon>Streptosporangiales</taxon>
        <taxon>Streptosporangiaceae</taxon>
        <taxon>Nonomuraea</taxon>
    </lineage>
</organism>
<evidence type="ECO:0000259" key="2">
    <source>
        <dbReference type="Pfam" id="PF12802"/>
    </source>
</evidence>
<dbReference type="RefSeq" id="WP_345409015.1">
    <property type="nucleotide sequence ID" value="NZ_BAAAXS010000001.1"/>
</dbReference>
<sequence>MTTHDTALLRRLNTRAILHALRRGGPQTLSGLARAAGLSRQTAEVALADLTARGLAREVAPAEGGTGRPARRFAFRAEAGHVVGLDVGPRRILAMLADLNGDVIGEHRLDTDEHLPAAERLTLAEQAATACVEAAGPARGDVWAATAGTSGVVDRSGRVSVSTLIPGWTGLDLAAQVGRWFGCPGFAANDANLAAVAEHWRGSARHVDDVVYVLTGYRSGHGLLLDGRLRTGRTGSAGELGRLPLTGWEDASAVLAGTGRDADELFQAARAGEAQALALVDRLARGLARGASVLVVAVDPELVVVGGVLARGGGVLLERMRAHLADMCLNPPEIAPSTFGEESIAYGAVRMALDHVDQELMDPYEGTASRRRTR</sequence>
<dbReference type="Gene3D" id="3.30.420.40">
    <property type="match status" value="4"/>
</dbReference>
<dbReference type="InterPro" id="IPR043129">
    <property type="entry name" value="ATPase_NBD"/>
</dbReference>
<protein>
    <submittedName>
        <fullName evidence="3">ROK family protein</fullName>
    </submittedName>
</protein>
<comment type="similarity">
    <text evidence="1">Belongs to the ROK (NagC/XylR) family.</text>
</comment>
<reference evidence="3 4" key="1">
    <citation type="submission" date="2024-09" db="EMBL/GenBank/DDBJ databases">
        <authorList>
            <person name="Sun Q."/>
            <person name="Mori K."/>
        </authorList>
    </citation>
    <scope>NUCLEOTIDE SEQUENCE [LARGE SCALE GENOMIC DNA]</scope>
    <source>
        <strain evidence="3 4">JCM 3324</strain>
    </source>
</reference>
<dbReference type="Proteomes" id="UP001589568">
    <property type="component" value="Unassembled WGS sequence"/>
</dbReference>
<evidence type="ECO:0000313" key="3">
    <source>
        <dbReference type="EMBL" id="MFB9474170.1"/>
    </source>
</evidence>
<dbReference type="Gene3D" id="1.10.10.10">
    <property type="entry name" value="Winged helix-like DNA-binding domain superfamily/Winged helix DNA-binding domain"/>
    <property type="match status" value="1"/>
</dbReference>
<proteinExistence type="inferred from homology"/>
<dbReference type="InterPro" id="IPR036390">
    <property type="entry name" value="WH_DNA-bd_sf"/>
</dbReference>
<dbReference type="SUPFAM" id="SSF46785">
    <property type="entry name" value="Winged helix' DNA-binding domain"/>
    <property type="match status" value="1"/>
</dbReference>
<evidence type="ECO:0000313" key="4">
    <source>
        <dbReference type="Proteomes" id="UP001589568"/>
    </source>
</evidence>
<gene>
    <name evidence="3" type="ORF">ACFFR3_32130</name>
</gene>
<accession>A0ABV5NV09</accession>
<evidence type="ECO:0000256" key="1">
    <source>
        <dbReference type="ARBA" id="ARBA00006479"/>
    </source>
</evidence>
<name>A0ABV5NV09_9ACTN</name>
<feature type="domain" description="HTH marR-type" evidence="2">
    <location>
        <begin position="16"/>
        <end position="62"/>
    </location>
</feature>
<dbReference type="InterPro" id="IPR000835">
    <property type="entry name" value="HTH_MarR-typ"/>
</dbReference>
<dbReference type="SUPFAM" id="SSF53067">
    <property type="entry name" value="Actin-like ATPase domain"/>
    <property type="match status" value="1"/>
</dbReference>
<dbReference type="Pfam" id="PF12802">
    <property type="entry name" value="MarR_2"/>
    <property type="match status" value="1"/>
</dbReference>
<dbReference type="PANTHER" id="PTHR18964:SF149">
    <property type="entry name" value="BIFUNCTIONAL UDP-N-ACETYLGLUCOSAMINE 2-EPIMERASE_N-ACETYLMANNOSAMINE KINASE"/>
    <property type="match status" value="1"/>
</dbReference>
<dbReference type="InterPro" id="IPR000600">
    <property type="entry name" value="ROK"/>
</dbReference>